<feature type="region of interest" description="Disordered" evidence="1">
    <location>
        <begin position="1"/>
        <end position="29"/>
    </location>
</feature>
<feature type="domain" description="DUF5786" evidence="2">
    <location>
        <begin position="3"/>
        <end position="54"/>
    </location>
</feature>
<proteinExistence type="predicted"/>
<reference evidence="3 5" key="1">
    <citation type="journal article" date="2019" name="Microbiol. Resour. Announc.">
        <title>The Genome Sequence of the Halobacterium salinarum Type Strain Is Closely Related to That of Laboratory Strains NRC-1 and R1.</title>
        <authorList>
            <person name="Pfeiffer F."/>
            <person name="Marchfelder A."/>
            <person name="Habermann B."/>
            <person name="Dyall-Smith M.L."/>
        </authorList>
    </citation>
    <scope>NUCLEOTIDE SEQUENCE [LARGE SCALE GENOMIC DNA]</scope>
    <source>
        <strain evidence="3">91-R6</strain>
        <strain evidence="5">ATCC 33171 / DSM 3754 / JCM 8978 / NBRC 102687 / NCIMB 764 / 91-R6</strain>
    </source>
</reference>
<organism evidence="3 5">
    <name type="scientific">Halobacterium salinarum (strain ATCC 33171 / DSM 3754 / JCM 8978 / NBRC 102687 / NCIMB 764 / 91-R6)</name>
    <dbReference type="NCBI Taxonomy" id="2597657"/>
    <lineage>
        <taxon>Archaea</taxon>
        <taxon>Methanobacteriati</taxon>
        <taxon>Methanobacteriota</taxon>
        <taxon>Stenosarchaea group</taxon>
        <taxon>Halobacteria</taxon>
        <taxon>Halobacteriales</taxon>
        <taxon>Halobacteriaceae</taxon>
        <taxon>Halobacterium</taxon>
    </lineage>
</organism>
<dbReference type="Proteomes" id="UP000323075">
    <property type="component" value="Unassembled WGS sequence"/>
</dbReference>
<evidence type="ECO:0000313" key="4">
    <source>
        <dbReference type="EMBL" id="TYO82308.1"/>
    </source>
</evidence>
<dbReference type="AlphaFoldDB" id="A0A4D6GQ88"/>
<feature type="compositionally biased region" description="Basic and acidic residues" evidence="1">
    <location>
        <begin position="8"/>
        <end position="20"/>
    </location>
</feature>
<dbReference type="RefSeq" id="WP_012289514.1">
    <property type="nucleotide sequence ID" value="NZ_VRYN01000001.1"/>
</dbReference>
<protein>
    <recommendedName>
        <fullName evidence="2">DUF5786 domain-containing protein</fullName>
    </recommendedName>
</protein>
<reference evidence="4 6" key="2">
    <citation type="submission" date="2019-07" db="EMBL/GenBank/DDBJ databases">
        <title>Genomic Encyclopedia of Archaeal and Bacterial Type Strains, Phase II (KMG-II): from individual species to whole genera.</title>
        <authorList>
            <person name="Goeker M."/>
        </authorList>
    </citation>
    <scope>NUCLEOTIDE SEQUENCE [LARGE SCALE GENOMIC DNA]</scope>
    <source>
        <strain evidence="4 6">DSM 3754</strain>
    </source>
</reference>
<evidence type="ECO:0000313" key="3">
    <source>
        <dbReference type="EMBL" id="QCC43813.1"/>
    </source>
</evidence>
<accession>A0A4D6GQ88</accession>
<evidence type="ECO:0000256" key="1">
    <source>
        <dbReference type="SAM" id="MobiDB-lite"/>
    </source>
</evidence>
<dbReference type="EMBL" id="VRYN01000001">
    <property type="protein sequence ID" value="TYO82308.1"/>
    <property type="molecule type" value="Genomic_DNA"/>
</dbReference>
<dbReference type="EMBL" id="CP038631">
    <property type="protein sequence ID" value="QCC43813.1"/>
    <property type="molecule type" value="Genomic_DNA"/>
</dbReference>
<dbReference type="InterPro" id="IPR043902">
    <property type="entry name" value="DUF5786"/>
</dbReference>
<evidence type="ECO:0000259" key="2">
    <source>
        <dbReference type="Pfam" id="PF19099"/>
    </source>
</evidence>
<dbReference type="Proteomes" id="UP000296216">
    <property type="component" value="Chromosome"/>
</dbReference>
<gene>
    <name evidence="4" type="ORF">APQ99_00828</name>
    <name evidence="3" type="ORF">HBSAL_00330</name>
</gene>
<name>A0A4D6GQ88_HALS9</name>
<dbReference type="Pfam" id="PF19099">
    <property type="entry name" value="DUF5786"/>
    <property type="match status" value="1"/>
</dbReference>
<evidence type="ECO:0000313" key="5">
    <source>
        <dbReference type="Proteomes" id="UP000296216"/>
    </source>
</evidence>
<evidence type="ECO:0000313" key="6">
    <source>
        <dbReference type="Proteomes" id="UP000323075"/>
    </source>
</evidence>
<reference evidence="3" key="3">
    <citation type="journal article" name="MicrobiologyOpen">
        <title>Whole-genome comparison between the type strain of Halobacterium salinarum (DSM 3754(T)) and the laboratory strains R1 and NRC-1.</title>
        <authorList>
            <person name="Pfeiffer F."/>
            <person name="Losensky G."/>
            <person name="Marchfelder A."/>
            <person name="Habermann B."/>
            <person name="Dyall-Smith M."/>
        </authorList>
    </citation>
    <scope>NUCLEOTIDE SEQUENCE</scope>
    <source>
        <strain evidence="3">91-R6</strain>
    </source>
</reference>
<dbReference type="GeneID" id="68694998"/>
<sequence>MSMGAYDEAEHERREAKHSVDVSADDDERAAYDGDVEFTTDESTEELLAQFKAMSD</sequence>